<dbReference type="Gene3D" id="3.30.70.270">
    <property type="match status" value="1"/>
</dbReference>
<feature type="transmembrane region" description="Helical" evidence="1">
    <location>
        <begin position="59"/>
        <end position="77"/>
    </location>
</feature>
<feature type="transmembrane region" description="Helical" evidence="1">
    <location>
        <begin position="179"/>
        <end position="197"/>
    </location>
</feature>
<feature type="transmembrane region" description="Helical" evidence="1">
    <location>
        <begin position="147"/>
        <end position="167"/>
    </location>
</feature>
<dbReference type="Pfam" id="PF00990">
    <property type="entry name" value="GGDEF"/>
    <property type="match status" value="1"/>
</dbReference>
<evidence type="ECO:0000313" key="5">
    <source>
        <dbReference type="Proteomes" id="UP000277766"/>
    </source>
</evidence>
<keyword evidence="1" id="KW-1133">Transmembrane helix</keyword>
<feature type="domain" description="GGDEF" evidence="3">
    <location>
        <begin position="244"/>
        <end position="375"/>
    </location>
</feature>
<evidence type="ECO:0000259" key="3">
    <source>
        <dbReference type="PROSITE" id="PS50887"/>
    </source>
</evidence>
<dbReference type="RefSeq" id="WP_126352205.1">
    <property type="nucleotide sequence ID" value="NZ_CP086380.1"/>
</dbReference>
<dbReference type="PANTHER" id="PTHR44757">
    <property type="entry name" value="DIGUANYLATE CYCLASE DGCP"/>
    <property type="match status" value="1"/>
</dbReference>
<dbReference type="InterPro" id="IPR052155">
    <property type="entry name" value="Biofilm_reg_signaling"/>
</dbReference>
<dbReference type="CDD" id="cd01948">
    <property type="entry name" value="EAL"/>
    <property type="match status" value="1"/>
</dbReference>
<dbReference type="PROSITE" id="PS50883">
    <property type="entry name" value="EAL"/>
    <property type="match status" value="1"/>
</dbReference>
<protein>
    <submittedName>
        <fullName evidence="4">EAL domain-containing protein</fullName>
    </submittedName>
</protein>
<evidence type="ECO:0000259" key="2">
    <source>
        <dbReference type="PROSITE" id="PS50883"/>
    </source>
</evidence>
<dbReference type="PANTHER" id="PTHR44757:SF2">
    <property type="entry name" value="BIOFILM ARCHITECTURE MAINTENANCE PROTEIN MBAA"/>
    <property type="match status" value="1"/>
</dbReference>
<keyword evidence="1" id="KW-0812">Transmembrane</keyword>
<name>A0A431VTY6_9DEIO</name>
<dbReference type="SUPFAM" id="SSF141868">
    <property type="entry name" value="EAL domain-like"/>
    <property type="match status" value="1"/>
</dbReference>
<dbReference type="NCBIfam" id="TIGR00254">
    <property type="entry name" value="GGDEF"/>
    <property type="match status" value="1"/>
</dbReference>
<feature type="transmembrane region" description="Helical" evidence="1">
    <location>
        <begin position="89"/>
        <end position="110"/>
    </location>
</feature>
<dbReference type="SMART" id="SM00267">
    <property type="entry name" value="GGDEF"/>
    <property type="match status" value="1"/>
</dbReference>
<dbReference type="Proteomes" id="UP000277766">
    <property type="component" value="Unassembled WGS sequence"/>
</dbReference>
<dbReference type="EMBL" id="RXPE01000014">
    <property type="protein sequence ID" value="RTR26676.1"/>
    <property type="molecule type" value="Genomic_DNA"/>
</dbReference>
<sequence length="676" mass="74814">MSVLPPAEDILSTTLEAEGPEWQSGWITSLTQGSLTILAATVSIWFLETGDAWDVTYDRALNLIMIAGLVLTILMTQTDWRQKQNIIELFLRGSVVWLLVQLGLLLFTLQPIQTVQRELTETLIWFPTVLVWTLLATGSLRSLQPVLYATLIGLMVVMVLGGSYWTYHLGWNNSLVANLLQLLISSLTAFLMLRFSLQRLERLKFAQGERQALAALAYRDLLTELPNRLALERELSDMTRPGATPFSLLVIDVDSFKVINDTLGHAAGDQVLRGVAQALMRGEQRGARAFRISGDEFVVLAPGFGTEHAEALARSFQRDLTEHPDQDVGVRVGLSVGISRFPDDGQTPQALLRHADSAMYSVKRSGRGRVKAYREDQDLQTERFQQLARVLGQSRQPGEEGFYLKYQPIFNLLTGKIAKVEALLRWQHAEMGLIVPQEFIRVAEQTGQLPHLGLWALERACREALAWPITLSVNVSATQLCQPDFAVDVASILSRTGFPSERLELELTETAQLYENDRVQVNLSELCSQGVSLSIDDFGAGYSNLARLRSMQLTGIKLDRSLIQDLPAEDEFSHLVSEAVLDLSYLYSLDLTAEGLETQEHVDAVCAMGFELGQGFALSRPLSAEALTDQLRANAATQPRNLCAGNFGADTASEPLPAPLRAVISRGAASRLPEKR</sequence>
<comment type="caution">
    <text evidence="4">The sequence shown here is derived from an EMBL/GenBank/DDBJ whole genome shotgun (WGS) entry which is preliminary data.</text>
</comment>
<evidence type="ECO:0000313" key="4">
    <source>
        <dbReference type="EMBL" id="RTR26676.1"/>
    </source>
</evidence>
<keyword evidence="5" id="KW-1185">Reference proteome</keyword>
<dbReference type="InterPro" id="IPR000160">
    <property type="entry name" value="GGDEF_dom"/>
</dbReference>
<dbReference type="InterPro" id="IPR035919">
    <property type="entry name" value="EAL_sf"/>
</dbReference>
<dbReference type="AlphaFoldDB" id="A0A431VTY6"/>
<dbReference type="PROSITE" id="PS50887">
    <property type="entry name" value="GGDEF"/>
    <property type="match status" value="1"/>
</dbReference>
<dbReference type="SUPFAM" id="SSF55073">
    <property type="entry name" value="Nucleotide cyclase"/>
    <property type="match status" value="1"/>
</dbReference>
<dbReference type="Gene3D" id="3.20.20.450">
    <property type="entry name" value="EAL domain"/>
    <property type="match status" value="1"/>
</dbReference>
<keyword evidence="1" id="KW-0472">Membrane</keyword>
<gene>
    <name evidence="4" type="ORF">EJ104_07855</name>
</gene>
<feature type="transmembrane region" description="Helical" evidence="1">
    <location>
        <begin position="26"/>
        <end position="47"/>
    </location>
</feature>
<dbReference type="InterPro" id="IPR029787">
    <property type="entry name" value="Nucleotide_cyclase"/>
</dbReference>
<feature type="domain" description="EAL" evidence="2">
    <location>
        <begin position="384"/>
        <end position="635"/>
    </location>
</feature>
<feature type="transmembrane region" description="Helical" evidence="1">
    <location>
        <begin position="122"/>
        <end position="140"/>
    </location>
</feature>
<dbReference type="Pfam" id="PF00563">
    <property type="entry name" value="EAL"/>
    <property type="match status" value="1"/>
</dbReference>
<dbReference type="InterPro" id="IPR001633">
    <property type="entry name" value="EAL_dom"/>
</dbReference>
<organism evidence="4 5">
    <name type="scientific">Deinococcus radiophilus</name>
    <dbReference type="NCBI Taxonomy" id="32062"/>
    <lineage>
        <taxon>Bacteria</taxon>
        <taxon>Thermotogati</taxon>
        <taxon>Deinococcota</taxon>
        <taxon>Deinococci</taxon>
        <taxon>Deinococcales</taxon>
        <taxon>Deinococcaceae</taxon>
        <taxon>Deinococcus</taxon>
    </lineage>
</organism>
<proteinExistence type="predicted"/>
<dbReference type="SMART" id="SM00052">
    <property type="entry name" value="EAL"/>
    <property type="match status" value="1"/>
</dbReference>
<dbReference type="InterPro" id="IPR043128">
    <property type="entry name" value="Rev_trsase/Diguanyl_cyclase"/>
</dbReference>
<dbReference type="CDD" id="cd01949">
    <property type="entry name" value="GGDEF"/>
    <property type="match status" value="1"/>
</dbReference>
<evidence type="ECO:0000256" key="1">
    <source>
        <dbReference type="SAM" id="Phobius"/>
    </source>
</evidence>
<dbReference type="OrthoDB" id="67308at2"/>
<reference evidence="4 5" key="1">
    <citation type="submission" date="2018-12" db="EMBL/GenBank/DDBJ databases">
        <title>Deinococcus radiophilus ATCC 27603 genome sequencing and assembly.</title>
        <authorList>
            <person name="Maclea K.S."/>
            <person name="Maynard C.R."/>
        </authorList>
    </citation>
    <scope>NUCLEOTIDE SEQUENCE [LARGE SCALE GENOMIC DNA]</scope>
    <source>
        <strain evidence="4 5">ATCC 27603</strain>
    </source>
</reference>
<accession>A0A431VTY6</accession>